<gene>
    <name evidence="1" type="ORF">MM415B06454_0007</name>
</gene>
<accession>A0A6M3LPE9</accession>
<dbReference type="AlphaFoldDB" id="A0A6M3LPE9"/>
<sequence length="46" mass="5704">MINFRKILEEYIMALRDTSKVSEQFNLKDLIKYLEKHRPELFEDEE</sequence>
<evidence type="ECO:0000313" key="1">
    <source>
        <dbReference type="EMBL" id="QJA97257.1"/>
    </source>
</evidence>
<protein>
    <submittedName>
        <fullName evidence="1">Uncharacterized protein</fullName>
    </submittedName>
</protein>
<name>A0A6M3LPE9_9ZZZZ</name>
<proteinExistence type="predicted"/>
<dbReference type="EMBL" id="MT143477">
    <property type="protein sequence ID" value="QJA97257.1"/>
    <property type="molecule type" value="Genomic_DNA"/>
</dbReference>
<organism evidence="1">
    <name type="scientific">viral metagenome</name>
    <dbReference type="NCBI Taxonomy" id="1070528"/>
    <lineage>
        <taxon>unclassified sequences</taxon>
        <taxon>metagenomes</taxon>
        <taxon>organismal metagenomes</taxon>
    </lineage>
</organism>
<reference evidence="1" key="1">
    <citation type="submission" date="2020-03" db="EMBL/GenBank/DDBJ databases">
        <title>The deep terrestrial virosphere.</title>
        <authorList>
            <person name="Holmfeldt K."/>
            <person name="Nilsson E."/>
            <person name="Simone D."/>
            <person name="Lopez-Fernandez M."/>
            <person name="Wu X."/>
            <person name="de Brujin I."/>
            <person name="Lundin D."/>
            <person name="Andersson A."/>
            <person name="Bertilsson S."/>
            <person name="Dopson M."/>
        </authorList>
    </citation>
    <scope>NUCLEOTIDE SEQUENCE</scope>
    <source>
        <strain evidence="1">MM415B06454</strain>
    </source>
</reference>